<evidence type="ECO:0000313" key="7">
    <source>
        <dbReference type="Proteomes" id="UP001432322"/>
    </source>
</evidence>
<dbReference type="InterPro" id="IPR036400">
    <property type="entry name" value="Cyt_B5-like_heme/steroid_sf"/>
</dbReference>
<feature type="domain" description="Cytochrome b5 heme-binding" evidence="5">
    <location>
        <begin position="3"/>
        <end position="84"/>
    </location>
</feature>
<dbReference type="GO" id="GO:0020037">
    <property type="term" value="F:heme binding"/>
    <property type="evidence" value="ECO:0007669"/>
    <property type="project" value="TreeGrafter"/>
</dbReference>
<keyword evidence="2" id="KW-0479">Metal-binding</keyword>
<organism evidence="6 7">
    <name type="scientific">Pristionchus fissidentatus</name>
    <dbReference type="NCBI Taxonomy" id="1538716"/>
    <lineage>
        <taxon>Eukaryota</taxon>
        <taxon>Metazoa</taxon>
        <taxon>Ecdysozoa</taxon>
        <taxon>Nematoda</taxon>
        <taxon>Chromadorea</taxon>
        <taxon>Rhabditida</taxon>
        <taxon>Rhabditina</taxon>
        <taxon>Diplogasteromorpha</taxon>
        <taxon>Diplogasteroidea</taxon>
        <taxon>Neodiplogasteridae</taxon>
        <taxon>Pristionchus</taxon>
    </lineage>
</organism>
<dbReference type="EMBL" id="BTSY01000001">
    <property type="protein sequence ID" value="GMT12487.1"/>
    <property type="molecule type" value="Genomic_DNA"/>
</dbReference>
<gene>
    <name evidence="6" type="ORF">PFISCL1PPCAC_3784</name>
</gene>
<dbReference type="Pfam" id="PF00173">
    <property type="entry name" value="Cyt-b5"/>
    <property type="match status" value="1"/>
</dbReference>
<evidence type="ECO:0000259" key="5">
    <source>
        <dbReference type="PROSITE" id="PS50255"/>
    </source>
</evidence>
<dbReference type="PANTHER" id="PTHR19359">
    <property type="entry name" value="CYTOCHROME B5"/>
    <property type="match status" value="1"/>
</dbReference>
<keyword evidence="7" id="KW-1185">Reference proteome</keyword>
<sequence length="85" mass="9753">TFFKYISIFQVEQHCTHESLWLIFRGKVYDLTSYYPQHPGGTAMLRKAGKVGDATIAIQIVQSHAVPWNFIQKKLEECLIGVVKK</sequence>
<evidence type="ECO:0000256" key="1">
    <source>
        <dbReference type="ARBA" id="ARBA00022617"/>
    </source>
</evidence>
<dbReference type="SUPFAM" id="SSF55856">
    <property type="entry name" value="Cytochrome b5-like heme/steroid binding domain"/>
    <property type="match status" value="1"/>
</dbReference>
<name>A0AAV5UYX5_9BILA</name>
<keyword evidence="1" id="KW-0349">Heme</keyword>
<dbReference type="PROSITE" id="PS50255">
    <property type="entry name" value="CYTOCHROME_B5_2"/>
    <property type="match status" value="1"/>
</dbReference>
<evidence type="ECO:0000256" key="2">
    <source>
        <dbReference type="ARBA" id="ARBA00022723"/>
    </source>
</evidence>
<keyword evidence="3" id="KW-0408">Iron</keyword>
<reference evidence="6" key="1">
    <citation type="submission" date="2023-10" db="EMBL/GenBank/DDBJ databases">
        <title>Genome assembly of Pristionchus species.</title>
        <authorList>
            <person name="Yoshida K."/>
            <person name="Sommer R.J."/>
        </authorList>
    </citation>
    <scope>NUCLEOTIDE SEQUENCE</scope>
    <source>
        <strain evidence="6">RS5133</strain>
    </source>
</reference>
<comment type="similarity">
    <text evidence="4">Belongs to the cytochrome b5 family.</text>
</comment>
<dbReference type="SMART" id="SM01117">
    <property type="entry name" value="Cyt-b5"/>
    <property type="match status" value="1"/>
</dbReference>
<protein>
    <recommendedName>
        <fullName evidence="5">Cytochrome b5 heme-binding domain-containing protein</fullName>
    </recommendedName>
</protein>
<dbReference type="GO" id="GO:0016020">
    <property type="term" value="C:membrane"/>
    <property type="evidence" value="ECO:0007669"/>
    <property type="project" value="TreeGrafter"/>
</dbReference>
<dbReference type="GO" id="GO:0046872">
    <property type="term" value="F:metal ion binding"/>
    <property type="evidence" value="ECO:0007669"/>
    <property type="project" value="UniProtKB-KW"/>
</dbReference>
<feature type="non-terminal residue" evidence="6">
    <location>
        <position position="1"/>
    </location>
</feature>
<comment type="caution">
    <text evidence="6">The sequence shown here is derived from an EMBL/GenBank/DDBJ whole genome shotgun (WGS) entry which is preliminary data.</text>
</comment>
<proteinExistence type="inferred from homology"/>
<dbReference type="AlphaFoldDB" id="A0AAV5UYX5"/>
<dbReference type="Gene3D" id="3.10.120.10">
    <property type="entry name" value="Cytochrome b5-like heme/steroid binding domain"/>
    <property type="match status" value="1"/>
</dbReference>
<evidence type="ECO:0000313" key="6">
    <source>
        <dbReference type="EMBL" id="GMT12487.1"/>
    </source>
</evidence>
<dbReference type="InterPro" id="IPR050668">
    <property type="entry name" value="Cytochrome_b5"/>
</dbReference>
<dbReference type="InterPro" id="IPR001199">
    <property type="entry name" value="Cyt_B5-like_heme/steroid-bd"/>
</dbReference>
<feature type="non-terminal residue" evidence="6">
    <location>
        <position position="85"/>
    </location>
</feature>
<accession>A0AAV5UYX5</accession>
<evidence type="ECO:0000256" key="3">
    <source>
        <dbReference type="ARBA" id="ARBA00023004"/>
    </source>
</evidence>
<evidence type="ECO:0000256" key="4">
    <source>
        <dbReference type="ARBA" id="ARBA00038168"/>
    </source>
</evidence>
<dbReference type="PANTHER" id="PTHR19359:SF95">
    <property type="entry name" value="CYTOCHROME B5 TYPE B"/>
    <property type="match status" value="1"/>
</dbReference>
<dbReference type="Proteomes" id="UP001432322">
    <property type="component" value="Unassembled WGS sequence"/>
</dbReference>